<sequence length="50" mass="5480">MKIVFVEGRGQISFLNTEHFCPSQSIAYLAICPCSHGIPDGLVRGSQRES</sequence>
<evidence type="ECO:0000313" key="1">
    <source>
        <dbReference type="EMBL" id="JAH41307.1"/>
    </source>
</evidence>
<reference evidence="1" key="1">
    <citation type="submission" date="2014-11" db="EMBL/GenBank/DDBJ databases">
        <authorList>
            <person name="Amaro Gonzalez C."/>
        </authorList>
    </citation>
    <scope>NUCLEOTIDE SEQUENCE</scope>
</reference>
<reference evidence="1" key="2">
    <citation type="journal article" date="2015" name="Fish Shellfish Immunol.">
        <title>Early steps in the European eel (Anguilla anguilla)-Vibrio vulnificus interaction in the gills: Role of the RtxA13 toxin.</title>
        <authorList>
            <person name="Callol A."/>
            <person name="Pajuelo D."/>
            <person name="Ebbesson L."/>
            <person name="Teles M."/>
            <person name="MacKenzie S."/>
            <person name="Amaro C."/>
        </authorList>
    </citation>
    <scope>NUCLEOTIDE SEQUENCE</scope>
</reference>
<protein>
    <submittedName>
        <fullName evidence="1">Uncharacterized protein</fullName>
    </submittedName>
</protein>
<accession>A0A0E9SJA7</accession>
<proteinExistence type="predicted"/>
<organism evidence="1">
    <name type="scientific">Anguilla anguilla</name>
    <name type="common">European freshwater eel</name>
    <name type="synonym">Muraena anguilla</name>
    <dbReference type="NCBI Taxonomy" id="7936"/>
    <lineage>
        <taxon>Eukaryota</taxon>
        <taxon>Metazoa</taxon>
        <taxon>Chordata</taxon>
        <taxon>Craniata</taxon>
        <taxon>Vertebrata</taxon>
        <taxon>Euteleostomi</taxon>
        <taxon>Actinopterygii</taxon>
        <taxon>Neopterygii</taxon>
        <taxon>Teleostei</taxon>
        <taxon>Anguilliformes</taxon>
        <taxon>Anguillidae</taxon>
        <taxon>Anguilla</taxon>
    </lineage>
</organism>
<dbReference type="AlphaFoldDB" id="A0A0E9SJA7"/>
<dbReference type="EMBL" id="GBXM01067270">
    <property type="protein sequence ID" value="JAH41307.1"/>
    <property type="molecule type" value="Transcribed_RNA"/>
</dbReference>
<name>A0A0E9SJA7_ANGAN</name>